<evidence type="ECO:0000259" key="2">
    <source>
        <dbReference type="PROSITE" id="PS51819"/>
    </source>
</evidence>
<keyword evidence="4" id="KW-1185">Reference proteome</keyword>
<dbReference type="Proteomes" id="UP000608530">
    <property type="component" value="Unassembled WGS sequence"/>
</dbReference>
<dbReference type="GO" id="GO:0046872">
    <property type="term" value="F:metal ion binding"/>
    <property type="evidence" value="ECO:0007669"/>
    <property type="project" value="UniProtKB-KW"/>
</dbReference>
<dbReference type="RefSeq" id="WP_200115060.1">
    <property type="nucleotide sequence ID" value="NZ_JAEHOH010000009.1"/>
</dbReference>
<evidence type="ECO:0000313" key="3">
    <source>
        <dbReference type="EMBL" id="MBK0418917.1"/>
    </source>
</evidence>
<name>A0A934Q8S7_9MICO</name>
<dbReference type="GO" id="GO:0004493">
    <property type="term" value="F:methylmalonyl-CoA epimerase activity"/>
    <property type="evidence" value="ECO:0007669"/>
    <property type="project" value="TreeGrafter"/>
</dbReference>
<dbReference type="InterPro" id="IPR029068">
    <property type="entry name" value="Glyas_Bleomycin-R_OHBP_Dase"/>
</dbReference>
<accession>A0A934Q8S7</accession>
<keyword evidence="1" id="KW-0479">Metal-binding</keyword>
<reference evidence="3" key="1">
    <citation type="submission" date="2020-12" db="EMBL/GenBank/DDBJ databases">
        <title>Leucobacter sp. CAS1, isolated from Chromium sludge.</title>
        <authorList>
            <person name="Xu Z."/>
        </authorList>
    </citation>
    <scope>NUCLEOTIDE SEQUENCE</scope>
    <source>
        <strain evidence="3">CSA1</strain>
    </source>
</reference>
<dbReference type="Pfam" id="PF00903">
    <property type="entry name" value="Glyoxalase"/>
    <property type="match status" value="1"/>
</dbReference>
<dbReference type="InterPro" id="IPR004360">
    <property type="entry name" value="Glyas_Fos-R_dOase_dom"/>
</dbReference>
<evidence type="ECO:0000313" key="4">
    <source>
        <dbReference type="Proteomes" id="UP000608530"/>
    </source>
</evidence>
<dbReference type="GO" id="GO:0046491">
    <property type="term" value="P:L-methylmalonyl-CoA metabolic process"/>
    <property type="evidence" value="ECO:0007669"/>
    <property type="project" value="TreeGrafter"/>
</dbReference>
<sequence>MTRRQTTGSAGEGGLLRTWEQHHTGIVVADLDRDLEFYRTVLGYELTFMVRGMDDLYRRTVGVPGVSCDLAQLDNRATGTRIELIQVHDLPAGTDPSLPVHVGVAHTAYLVADIAAAAETIRAAGGEILGEIVEFEEGPAAYFRTAGGTVVELEEHRNPSKEEGEDAVHIS</sequence>
<dbReference type="SUPFAM" id="SSF54593">
    <property type="entry name" value="Glyoxalase/Bleomycin resistance protein/Dihydroxybiphenyl dioxygenase"/>
    <property type="match status" value="1"/>
</dbReference>
<feature type="domain" description="VOC" evidence="2">
    <location>
        <begin position="20"/>
        <end position="156"/>
    </location>
</feature>
<gene>
    <name evidence="3" type="ORF">JD276_07705</name>
</gene>
<dbReference type="PROSITE" id="PS51819">
    <property type="entry name" value="VOC"/>
    <property type="match status" value="1"/>
</dbReference>
<dbReference type="EMBL" id="JAEHOH010000009">
    <property type="protein sequence ID" value="MBK0418917.1"/>
    <property type="molecule type" value="Genomic_DNA"/>
</dbReference>
<dbReference type="InterPro" id="IPR037523">
    <property type="entry name" value="VOC_core"/>
</dbReference>
<proteinExistence type="predicted"/>
<dbReference type="PANTHER" id="PTHR43048">
    <property type="entry name" value="METHYLMALONYL-COA EPIMERASE"/>
    <property type="match status" value="1"/>
</dbReference>
<dbReference type="InterPro" id="IPR051785">
    <property type="entry name" value="MMCE/EMCE_epimerase"/>
</dbReference>
<dbReference type="PANTHER" id="PTHR43048:SF5">
    <property type="entry name" value="BLR5325 PROTEIN"/>
    <property type="match status" value="1"/>
</dbReference>
<organism evidence="3 4">
    <name type="scientific">Leucobacter chromiisoli</name>
    <dbReference type="NCBI Taxonomy" id="2796471"/>
    <lineage>
        <taxon>Bacteria</taxon>
        <taxon>Bacillati</taxon>
        <taxon>Actinomycetota</taxon>
        <taxon>Actinomycetes</taxon>
        <taxon>Micrococcales</taxon>
        <taxon>Microbacteriaceae</taxon>
        <taxon>Leucobacter</taxon>
    </lineage>
</organism>
<evidence type="ECO:0000256" key="1">
    <source>
        <dbReference type="ARBA" id="ARBA00022723"/>
    </source>
</evidence>
<dbReference type="AlphaFoldDB" id="A0A934Q8S7"/>
<comment type="caution">
    <text evidence="3">The sequence shown here is derived from an EMBL/GenBank/DDBJ whole genome shotgun (WGS) entry which is preliminary data.</text>
</comment>
<protein>
    <submittedName>
        <fullName evidence="3">VOC family protein</fullName>
    </submittedName>
</protein>
<dbReference type="Gene3D" id="3.10.180.10">
    <property type="entry name" value="2,3-Dihydroxybiphenyl 1,2-Dioxygenase, domain 1"/>
    <property type="match status" value="1"/>
</dbReference>